<proteinExistence type="predicted"/>
<feature type="compositionally biased region" description="Low complexity" evidence="1">
    <location>
        <begin position="130"/>
        <end position="142"/>
    </location>
</feature>
<dbReference type="GO" id="GO:0031982">
    <property type="term" value="C:vesicle"/>
    <property type="evidence" value="ECO:0007669"/>
    <property type="project" value="TreeGrafter"/>
</dbReference>
<dbReference type="InterPro" id="IPR036869">
    <property type="entry name" value="J_dom_sf"/>
</dbReference>
<dbReference type="Gene3D" id="1.10.287.110">
    <property type="entry name" value="DnaJ domain"/>
    <property type="match status" value="1"/>
</dbReference>
<dbReference type="PANTHER" id="PTHR23172:SF69">
    <property type="entry name" value="CHAPERONE DNAJ-DOMAIN SUPERFAMILY PROTEIN"/>
    <property type="match status" value="1"/>
</dbReference>
<reference evidence="2 3" key="1">
    <citation type="submission" date="2024-01" db="EMBL/GenBank/DDBJ databases">
        <title>The genomes of 5 underutilized Papilionoideae crops provide insights into root nodulation and disease resistanc.</title>
        <authorList>
            <person name="Jiang F."/>
        </authorList>
    </citation>
    <scope>NUCLEOTIDE SEQUENCE [LARGE SCALE GENOMIC DNA]</scope>
    <source>
        <strain evidence="2">LVBAO_FW01</strain>
        <tissue evidence="2">Leaves</tissue>
    </source>
</reference>
<dbReference type="PANTHER" id="PTHR23172">
    <property type="entry name" value="AUXILIN/CYCLIN G-ASSOCIATED KINASE-RELATED"/>
    <property type="match status" value="1"/>
</dbReference>
<accession>A0AAN9JT67</accession>
<feature type="region of interest" description="Disordered" evidence="1">
    <location>
        <begin position="1"/>
        <end position="43"/>
    </location>
</feature>
<protein>
    <submittedName>
        <fullName evidence="2">Uncharacterized protein</fullName>
    </submittedName>
</protein>
<feature type="compositionally biased region" description="Basic and acidic residues" evidence="1">
    <location>
        <begin position="112"/>
        <end position="121"/>
    </location>
</feature>
<sequence length="463" mass="52482">MDESWRMRMGITPSLPRRRSMEDRSSSHTRRSIFTCAGEPETLDPDDFADVFGGPPRSLLVHKFSRSSSFYEEIFRPPEFTSPAPRKGGRCLPVFRIPAKNEAFYSDIFGSDDDRRSRERSGPQSKTKSKSNSSSALSSEELSPLRPAISDDVALSAFASKLRPINVPCRWNSSTRMPEEHPMKQERPLFPCNGHSFEIQCQDNEYKENFRSPHLEFSRRVSSPETISLESSSYQSLKISADDWELNSPFSAVAGLCQEHEAKSSVHDHMLPELVIEQDDDEVMSSYVIEVNSNLREDDCGAAAIDEAIAWAKEKFQSRNSDEESNLRNDGNELTTGIEGRSDAGDYHDDGIEIVKSSKVQTETEKLDRNIRLWASGKETDIRLLLSTLHHVLWPESGWYVVPLMNLIESSQVKKAYQKARLCLHPDKLQQRGATLLQKYIAEKAFSILQDAWTAFISEDVSF</sequence>
<dbReference type="FunFam" id="1.10.287.110:FF:000043">
    <property type="entry name" value="J-domain protein required for chloroplast accumulation response 1"/>
    <property type="match status" value="1"/>
</dbReference>
<organism evidence="2 3">
    <name type="scientific">Canavalia gladiata</name>
    <name type="common">Sword bean</name>
    <name type="synonym">Dolichos gladiatus</name>
    <dbReference type="NCBI Taxonomy" id="3824"/>
    <lineage>
        <taxon>Eukaryota</taxon>
        <taxon>Viridiplantae</taxon>
        <taxon>Streptophyta</taxon>
        <taxon>Embryophyta</taxon>
        <taxon>Tracheophyta</taxon>
        <taxon>Spermatophyta</taxon>
        <taxon>Magnoliopsida</taxon>
        <taxon>eudicotyledons</taxon>
        <taxon>Gunneridae</taxon>
        <taxon>Pentapetalae</taxon>
        <taxon>rosids</taxon>
        <taxon>fabids</taxon>
        <taxon>Fabales</taxon>
        <taxon>Fabaceae</taxon>
        <taxon>Papilionoideae</taxon>
        <taxon>50 kb inversion clade</taxon>
        <taxon>NPAAA clade</taxon>
        <taxon>indigoferoid/millettioid clade</taxon>
        <taxon>Phaseoleae</taxon>
        <taxon>Canavalia</taxon>
    </lineage>
</organism>
<feature type="region of interest" description="Disordered" evidence="1">
    <location>
        <begin position="320"/>
        <end position="342"/>
    </location>
</feature>
<dbReference type="CDD" id="cd06257">
    <property type="entry name" value="DnaJ"/>
    <property type="match status" value="1"/>
</dbReference>
<dbReference type="Proteomes" id="UP001367508">
    <property type="component" value="Unassembled WGS sequence"/>
</dbReference>
<dbReference type="EMBL" id="JAYMYQ010000011">
    <property type="protein sequence ID" value="KAK7304718.1"/>
    <property type="molecule type" value="Genomic_DNA"/>
</dbReference>
<dbReference type="GO" id="GO:0072583">
    <property type="term" value="P:clathrin-dependent endocytosis"/>
    <property type="evidence" value="ECO:0007669"/>
    <property type="project" value="TreeGrafter"/>
</dbReference>
<name>A0AAN9JT67_CANGL</name>
<dbReference type="AlphaFoldDB" id="A0AAN9JT67"/>
<dbReference type="GO" id="GO:0005737">
    <property type="term" value="C:cytoplasm"/>
    <property type="evidence" value="ECO:0007669"/>
    <property type="project" value="TreeGrafter"/>
</dbReference>
<keyword evidence="3" id="KW-1185">Reference proteome</keyword>
<dbReference type="GO" id="GO:0072318">
    <property type="term" value="P:clathrin coat disassembly"/>
    <property type="evidence" value="ECO:0007669"/>
    <property type="project" value="TreeGrafter"/>
</dbReference>
<evidence type="ECO:0000313" key="3">
    <source>
        <dbReference type="Proteomes" id="UP001367508"/>
    </source>
</evidence>
<evidence type="ECO:0000256" key="1">
    <source>
        <dbReference type="SAM" id="MobiDB-lite"/>
    </source>
</evidence>
<dbReference type="GO" id="GO:0030276">
    <property type="term" value="F:clathrin binding"/>
    <property type="evidence" value="ECO:0007669"/>
    <property type="project" value="TreeGrafter"/>
</dbReference>
<dbReference type="SUPFAM" id="SSF46565">
    <property type="entry name" value="Chaperone J-domain"/>
    <property type="match status" value="1"/>
</dbReference>
<gene>
    <name evidence="2" type="ORF">VNO77_42605</name>
</gene>
<feature type="compositionally biased region" description="Basic and acidic residues" evidence="1">
    <location>
        <begin position="320"/>
        <end position="331"/>
    </location>
</feature>
<evidence type="ECO:0000313" key="2">
    <source>
        <dbReference type="EMBL" id="KAK7304718.1"/>
    </source>
</evidence>
<feature type="region of interest" description="Disordered" evidence="1">
    <location>
        <begin position="108"/>
        <end position="143"/>
    </location>
</feature>
<comment type="caution">
    <text evidence="2">The sequence shown here is derived from an EMBL/GenBank/DDBJ whole genome shotgun (WGS) entry which is preliminary data.</text>
</comment>
<dbReference type="InterPro" id="IPR001623">
    <property type="entry name" value="DnaJ_domain"/>
</dbReference>